<evidence type="ECO:0000313" key="10">
    <source>
        <dbReference type="EMBL" id="MQN01113.1"/>
    </source>
</evidence>
<dbReference type="Pfam" id="PF02632">
    <property type="entry name" value="BioY"/>
    <property type="match status" value="1"/>
</dbReference>
<comment type="similarity">
    <text evidence="2 8">Belongs to the BioY family.</text>
</comment>
<dbReference type="PANTHER" id="PTHR34295:SF4">
    <property type="entry name" value="BIOTIN TRANSPORTER BIOY-RELATED"/>
    <property type="match status" value="1"/>
</dbReference>
<feature type="transmembrane region" description="Helical" evidence="9">
    <location>
        <begin position="148"/>
        <end position="173"/>
    </location>
</feature>
<dbReference type="EMBL" id="VOGC01000003">
    <property type="protein sequence ID" value="MQN01113.1"/>
    <property type="molecule type" value="Genomic_DNA"/>
</dbReference>
<dbReference type="Proteomes" id="UP000460257">
    <property type="component" value="Unassembled WGS sequence"/>
</dbReference>
<keyword evidence="5 9" id="KW-0812">Transmembrane</keyword>
<evidence type="ECO:0000256" key="7">
    <source>
        <dbReference type="ARBA" id="ARBA00023136"/>
    </source>
</evidence>
<evidence type="ECO:0000256" key="4">
    <source>
        <dbReference type="ARBA" id="ARBA00022475"/>
    </source>
</evidence>
<name>A0A6N7IXR9_9FIRM</name>
<keyword evidence="6 9" id="KW-1133">Transmembrane helix</keyword>
<evidence type="ECO:0000313" key="11">
    <source>
        <dbReference type="Proteomes" id="UP000460257"/>
    </source>
</evidence>
<proteinExistence type="inferred from homology"/>
<keyword evidence="4 8" id="KW-1003">Cell membrane</keyword>
<dbReference type="GO" id="GO:0015225">
    <property type="term" value="F:biotin transmembrane transporter activity"/>
    <property type="evidence" value="ECO:0007669"/>
    <property type="project" value="UniProtKB-UniRule"/>
</dbReference>
<dbReference type="Gene3D" id="1.10.1760.20">
    <property type="match status" value="1"/>
</dbReference>
<dbReference type="PIRSF" id="PIRSF016661">
    <property type="entry name" value="BioY"/>
    <property type="match status" value="1"/>
</dbReference>
<dbReference type="InterPro" id="IPR003784">
    <property type="entry name" value="BioY"/>
</dbReference>
<keyword evidence="7 8" id="KW-0472">Membrane</keyword>
<feature type="transmembrane region" description="Helical" evidence="9">
    <location>
        <begin position="115"/>
        <end position="136"/>
    </location>
</feature>
<evidence type="ECO:0000256" key="3">
    <source>
        <dbReference type="ARBA" id="ARBA00022448"/>
    </source>
</evidence>
<dbReference type="GO" id="GO:0005886">
    <property type="term" value="C:plasma membrane"/>
    <property type="evidence" value="ECO:0007669"/>
    <property type="project" value="UniProtKB-SubCell"/>
</dbReference>
<evidence type="ECO:0000256" key="6">
    <source>
        <dbReference type="ARBA" id="ARBA00022989"/>
    </source>
</evidence>
<sequence length="184" mass="20041">MNPNNTDSKVRFLTTTALMTAVICILGPLSLPIGPVPISLTNLALYFTMYILDTKRGVTAYIVYLLIGLIGLPVFSGFQGGPQKLVGPTGGYLIGFIPMILIIGPVIKRFYKKRVLSIIVMEAATWVAYLFGTIWLKTSAGMTFQAALAAGVLPFVIEDFAKIVIAGIFGPVLRDRLRPFTRVE</sequence>
<keyword evidence="3 8" id="KW-0813">Transport</keyword>
<organism evidence="10 11">
    <name type="scientific">Candidatus Weimeria bifida</name>
    <dbReference type="NCBI Taxonomy" id="2599074"/>
    <lineage>
        <taxon>Bacteria</taxon>
        <taxon>Bacillati</taxon>
        <taxon>Bacillota</taxon>
        <taxon>Clostridia</taxon>
        <taxon>Lachnospirales</taxon>
        <taxon>Lachnospiraceae</taxon>
        <taxon>Candidatus Weimeria</taxon>
    </lineage>
</organism>
<comment type="subcellular location">
    <subcellularLocation>
        <location evidence="1 8">Cell membrane</location>
        <topology evidence="1 8">Multi-pass membrane protein</topology>
    </subcellularLocation>
</comment>
<gene>
    <name evidence="10" type="ORF">FRC54_04050</name>
</gene>
<feature type="transmembrane region" description="Helical" evidence="9">
    <location>
        <begin position="90"/>
        <end position="108"/>
    </location>
</feature>
<accession>A0A6N7IXR9</accession>
<evidence type="ECO:0000256" key="2">
    <source>
        <dbReference type="ARBA" id="ARBA00010692"/>
    </source>
</evidence>
<reference evidence="10" key="1">
    <citation type="journal article" date="2020" name="Appl. Environ. Microbiol.">
        <title>Medium-Chain Fatty Acid Synthesis by 'Candidatus Weimeria bifida' gen. nov., sp. nov., and 'Candidatus Pseudoramibacter fermentans' sp. nov.</title>
        <authorList>
            <person name="Scarborough M.J."/>
            <person name="Myers K.S."/>
            <person name="Donohue T.J."/>
            <person name="Noguera D.R."/>
        </authorList>
    </citation>
    <scope>NUCLEOTIDE SEQUENCE</scope>
    <source>
        <strain evidence="10">LCO1.1</strain>
    </source>
</reference>
<dbReference type="AlphaFoldDB" id="A0A6N7IXR9"/>
<keyword evidence="11" id="KW-1185">Reference proteome</keyword>
<evidence type="ECO:0000256" key="1">
    <source>
        <dbReference type="ARBA" id="ARBA00004651"/>
    </source>
</evidence>
<feature type="transmembrane region" description="Helical" evidence="9">
    <location>
        <begin position="59"/>
        <end position="78"/>
    </location>
</feature>
<feature type="transmembrane region" description="Helical" evidence="9">
    <location>
        <begin position="12"/>
        <end position="30"/>
    </location>
</feature>
<protein>
    <recommendedName>
        <fullName evidence="8">Biotin transporter</fullName>
    </recommendedName>
</protein>
<evidence type="ECO:0000256" key="9">
    <source>
        <dbReference type="SAM" id="Phobius"/>
    </source>
</evidence>
<evidence type="ECO:0000256" key="5">
    <source>
        <dbReference type="ARBA" id="ARBA00022692"/>
    </source>
</evidence>
<dbReference type="PANTHER" id="PTHR34295">
    <property type="entry name" value="BIOTIN TRANSPORTER BIOY"/>
    <property type="match status" value="1"/>
</dbReference>
<evidence type="ECO:0000256" key="8">
    <source>
        <dbReference type="PIRNR" id="PIRNR016661"/>
    </source>
</evidence>
<comment type="caution">
    <text evidence="10">The sequence shown here is derived from an EMBL/GenBank/DDBJ whole genome shotgun (WGS) entry which is preliminary data.</text>
</comment>